<proteinExistence type="predicted"/>
<dbReference type="AlphaFoldDB" id="A0A8T8CBH0"/>
<organism evidence="1 2">
    <name type="scientific">Pseudomonas syringae pv. maculicola str. ES4326</name>
    <dbReference type="NCBI Taxonomy" id="629265"/>
    <lineage>
        <taxon>Bacteria</taxon>
        <taxon>Pseudomonadati</taxon>
        <taxon>Pseudomonadota</taxon>
        <taxon>Gammaproteobacteria</taxon>
        <taxon>Pseudomonadales</taxon>
        <taxon>Pseudomonadaceae</taxon>
        <taxon>Pseudomonas</taxon>
    </lineage>
</organism>
<dbReference type="EMBL" id="CP047261">
    <property type="protein sequence ID" value="QHF00544.1"/>
    <property type="molecule type" value="Genomic_DNA"/>
</dbReference>
<name>A0A8T8CBH0_PSEYM</name>
<geneLocation type="plasmid" evidence="1 2">
    <name>pPma4326F</name>
</geneLocation>
<accession>A0A8T8CBH0</accession>
<gene>
    <name evidence="1" type="ORF">PMA4326_028960</name>
</gene>
<keyword evidence="1" id="KW-0614">Plasmid</keyword>
<evidence type="ECO:0000313" key="2">
    <source>
        <dbReference type="Proteomes" id="UP000003811"/>
    </source>
</evidence>
<protein>
    <submittedName>
        <fullName evidence="1">Uncharacterized protein</fullName>
    </submittedName>
</protein>
<dbReference type="Proteomes" id="UP000003811">
    <property type="component" value="Plasmid pPma4326F"/>
</dbReference>
<reference evidence="1 2" key="1">
    <citation type="journal article" date="2011" name="PLoS Pathog.">
        <title>Dynamic evolution of pathogenicity revealed by sequencing and comparative genomics of 19 Pseudomonas syringae isolates.</title>
        <authorList>
            <person name="Baltrus D.A."/>
            <person name="Nishimura M.T."/>
            <person name="Romanchuk A."/>
            <person name="Chang J.H."/>
            <person name="Mukhtar M.S."/>
            <person name="Cherkis K."/>
            <person name="Roach J."/>
            <person name="Grant S.R."/>
            <person name="Jones C.D."/>
            <person name="Dangl J.L."/>
        </authorList>
    </citation>
    <scope>NUCLEOTIDE SEQUENCE [LARGE SCALE GENOMIC DNA]</scope>
    <source>
        <strain evidence="1 2">ES4326</strain>
    </source>
</reference>
<dbReference type="RefSeq" id="WP_007250398.1">
    <property type="nucleotide sequence ID" value="NZ_CP047261.1"/>
</dbReference>
<evidence type="ECO:0000313" key="1">
    <source>
        <dbReference type="EMBL" id="QHF00544.1"/>
    </source>
</evidence>
<sequence>MLISSIVGFIMVAQAAGRVALIVGGAAIAACVTVPGMYLWNRSANKTAHASGRAKGEADEKARQEILRQRNNAATAEMLAKYAESQKGFKITLACVTIGVACAATFGPVSNDDVAMIKAYLLGVSEAYMPSFVRIKVDEAVAAPPSINTAYALAAKVGSPENWKLFDELVDLVAQSKQMANEQCQSSFRSEWHLLRSVG</sequence>